<proteinExistence type="predicted"/>
<dbReference type="InterPro" id="IPR013320">
    <property type="entry name" value="ConA-like_dom_sf"/>
</dbReference>
<feature type="region of interest" description="Disordered" evidence="2">
    <location>
        <begin position="316"/>
        <end position="360"/>
    </location>
</feature>
<evidence type="ECO:0000256" key="2">
    <source>
        <dbReference type="SAM" id="MobiDB-lite"/>
    </source>
</evidence>
<dbReference type="PROSITE" id="PS51318">
    <property type="entry name" value="TAT"/>
    <property type="match status" value="1"/>
</dbReference>
<feature type="domain" description="Fibronectin type-III" evidence="3">
    <location>
        <begin position="332"/>
        <end position="425"/>
    </location>
</feature>
<dbReference type="SUPFAM" id="SSF49265">
    <property type="entry name" value="Fibronectin type III"/>
    <property type="match status" value="1"/>
</dbReference>
<dbReference type="Proteomes" id="UP001321018">
    <property type="component" value="Unassembled WGS sequence"/>
</dbReference>
<organism evidence="4 5">
    <name type="scientific">Natronoglomus mannanivorans</name>
    <dbReference type="NCBI Taxonomy" id="2979990"/>
    <lineage>
        <taxon>Archaea</taxon>
        <taxon>Methanobacteriati</taxon>
        <taxon>Methanobacteriota</taxon>
        <taxon>Stenosarchaea group</taxon>
        <taxon>Halobacteria</taxon>
        <taxon>Halobacteriales</taxon>
        <taxon>Natrialbaceae</taxon>
        <taxon>Natronoglomus</taxon>
    </lineage>
</organism>
<gene>
    <name evidence="4" type="ORF">OB960_06650</name>
</gene>
<dbReference type="AlphaFoldDB" id="A0AAP2YXY3"/>
<keyword evidence="1" id="KW-0677">Repeat</keyword>
<feature type="compositionally biased region" description="Low complexity" evidence="2">
    <location>
        <begin position="337"/>
        <end position="349"/>
    </location>
</feature>
<dbReference type="CDD" id="cd00063">
    <property type="entry name" value="FN3"/>
    <property type="match status" value="1"/>
</dbReference>
<reference evidence="4" key="1">
    <citation type="submission" date="2022-09" db="EMBL/GenBank/DDBJ databases">
        <title>Enrichment on poylsaccharides allowed isolation of novel metabolic and taxonomic groups of Haloarchaea.</title>
        <authorList>
            <person name="Sorokin D.Y."/>
            <person name="Elcheninov A.G."/>
            <person name="Khizhniak T.V."/>
            <person name="Kolganova T.V."/>
            <person name="Kublanov I.V."/>
        </authorList>
    </citation>
    <scope>NUCLEOTIDE SEQUENCE</scope>
    <source>
        <strain evidence="4">AArc-xg1-1</strain>
    </source>
</reference>
<dbReference type="Pfam" id="PF00041">
    <property type="entry name" value="fn3"/>
    <property type="match status" value="1"/>
</dbReference>
<dbReference type="SUPFAM" id="SSF49899">
    <property type="entry name" value="Concanavalin A-like lectins/glucanases"/>
    <property type="match status" value="1"/>
</dbReference>
<sequence length="499" mass="54371">MNEQHQQSDRRTAPTTENETNPNGERGRARTVSRRRLLKATAVGSASALAFGVGAGASSGTVAGQTVVEERCGSNDHLSVGDGNGVLINNDWSTSQVPQEPHMCVFRNDDGSYGWEWERGETDACPEDCPDYPEVLIGNKPWSSSSQTHLFPTQIGDVDELAVDLDIDNGASGEEWNLALEWWYTDTQPPIGGGDPTHEIMLILEKSDSHTKGESIEDGAITDSYGNVIDHWEHVTDRLEWSFHIFKLAANEVPSNVDLRSILDYLDEYDDDPDGFPPDRWMTGIEIGNETWDHSEGRTTVHDFDVRLNGETATTGVDSEFTEDPVETTPTAPSNLEVTSRTETSVSVTWDASSDGETEAEVEVDHYVVSVDGLEDGEQLASDTTSTTVSGLSPDTTYEIAVTAVDDAGNESSESTVSVRTDGDDPEEPPAIDGNTPQDTTGDGRYNDVTGSGQTTTTDVNVFFEHVDDPAVTDYPEYYDFTGNDRVSVSDVVELFESI</sequence>
<dbReference type="Gene3D" id="2.60.120.180">
    <property type="match status" value="1"/>
</dbReference>
<dbReference type="InterPro" id="IPR006311">
    <property type="entry name" value="TAT_signal"/>
</dbReference>
<dbReference type="GO" id="GO:0004553">
    <property type="term" value="F:hydrolase activity, hydrolyzing O-glycosyl compounds"/>
    <property type="evidence" value="ECO:0007669"/>
    <property type="project" value="InterPro"/>
</dbReference>
<evidence type="ECO:0000313" key="4">
    <source>
        <dbReference type="EMBL" id="MCU4741077.1"/>
    </source>
</evidence>
<dbReference type="PROSITE" id="PS50853">
    <property type="entry name" value="FN3"/>
    <property type="match status" value="1"/>
</dbReference>
<feature type="region of interest" description="Disordered" evidence="2">
    <location>
        <begin position="406"/>
        <end position="456"/>
    </location>
</feature>
<dbReference type="EMBL" id="JAOPKA010000003">
    <property type="protein sequence ID" value="MCU4741077.1"/>
    <property type="molecule type" value="Genomic_DNA"/>
</dbReference>
<evidence type="ECO:0000256" key="1">
    <source>
        <dbReference type="ARBA" id="ARBA00022737"/>
    </source>
</evidence>
<dbReference type="SMART" id="SM00060">
    <property type="entry name" value="FN3"/>
    <property type="match status" value="1"/>
</dbReference>
<feature type="region of interest" description="Disordered" evidence="2">
    <location>
        <begin position="1"/>
        <end position="32"/>
    </location>
</feature>
<evidence type="ECO:0000313" key="5">
    <source>
        <dbReference type="Proteomes" id="UP001321018"/>
    </source>
</evidence>
<dbReference type="PANTHER" id="PTHR46708:SF2">
    <property type="entry name" value="FIBRONECTIN TYPE-III DOMAIN-CONTAINING PROTEIN"/>
    <property type="match status" value="1"/>
</dbReference>
<comment type="caution">
    <text evidence="4">The sequence shown here is derived from an EMBL/GenBank/DDBJ whole genome shotgun (WGS) entry which is preliminary data.</text>
</comment>
<feature type="compositionally biased region" description="Basic and acidic residues" evidence="2">
    <location>
        <begin position="1"/>
        <end position="12"/>
    </location>
</feature>
<dbReference type="InterPro" id="IPR013783">
    <property type="entry name" value="Ig-like_fold"/>
</dbReference>
<name>A0AAP2YXY3_9EURY</name>
<dbReference type="PANTHER" id="PTHR46708">
    <property type="entry name" value="TENASCIN"/>
    <property type="match status" value="1"/>
</dbReference>
<evidence type="ECO:0000259" key="3">
    <source>
        <dbReference type="PROSITE" id="PS50853"/>
    </source>
</evidence>
<dbReference type="InterPro" id="IPR003961">
    <property type="entry name" value="FN3_dom"/>
</dbReference>
<feature type="compositionally biased region" description="Polar residues" evidence="2">
    <location>
        <begin position="410"/>
        <end position="419"/>
    </location>
</feature>
<dbReference type="InterPro" id="IPR050991">
    <property type="entry name" value="ECM_Regulatory_Proteins"/>
</dbReference>
<dbReference type="InterPro" id="IPR013319">
    <property type="entry name" value="GH11/12"/>
</dbReference>
<dbReference type="RefSeq" id="WP_338002912.1">
    <property type="nucleotide sequence ID" value="NZ_JAOPKA010000003.1"/>
</dbReference>
<dbReference type="InterPro" id="IPR036116">
    <property type="entry name" value="FN3_sf"/>
</dbReference>
<dbReference type="Gene3D" id="2.60.40.10">
    <property type="entry name" value="Immunoglobulins"/>
    <property type="match status" value="1"/>
</dbReference>
<protein>
    <submittedName>
        <fullName evidence="4">Fibronectin type III domain-containing protein</fullName>
    </submittedName>
</protein>
<accession>A0AAP2YXY3</accession>
<feature type="compositionally biased region" description="Low complexity" evidence="2">
    <location>
        <begin position="13"/>
        <end position="24"/>
    </location>
</feature>